<organism evidence="1 2">
    <name type="scientific">Hebeloma cylindrosporum</name>
    <dbReference type="NCBI Taxonomy" id="76867"/>
    <lineage>
        <taxon>Eukaryota</taxon>
        <taxon>Fungi</taxon>
        <taxon>Dikarya</taxon>
        <taxon>Basidiomycota</taxon>
        <taxon>Agaricomycotina</taxon>
        <taxon>Agaricomycetes</taxon>
        <taxon>Agaricomycetidae</taxon>
        <taxon>Agaricales</taxon>
        <taxon>Agaricineae</taxon>
        <taxon>Hymenogastraceae</taxon>
        <taxon>Hebeloma</taxon>
    </lineage>
</organism>
<reference evidence="1 2" key="1">
    <citation type="submission" date="2014-04" db="EMBL/GenBank/DDBJ databases">
        <authorList>
            <consortium name="DOE Joint Genome Institute"/>
            <person name="Kuo A."/>
            <person name="Gay G."/>
            <person name="Dore J."/>
            <person name="Kohler A."/>
            <person name="Nagy L.G."/>
            <person name="Floudas D."/>
            <person name="Copeland A."/>
            <person name="Barry K.W."/>
            <person name="Cichocki N."/>
            <person name="Veneault-Fourrey C."/>
            <person name="LaButti K."/>
            <person name="Lindquist E.A."/>
            <person name="Lipzen A."/>
            <person name="Lundell T."/>
            <person name="Morin E."/>
            <person name="Murat C."/>
            <person name="Sun H."/>
            <person name="Tunlid A."/>
            <person name="Henrissat B."/>
            <person name="Grigoriev I.V."/>
            <person name="Hibbett D.S."/>
            <person name="Martin F."/>
            <person name="Nordberg H.P."/>
            <person name="Cantor M.N."/>
            <person name="Hua S.X."/>
        </authorList>
    </citation>
    <scope>NUCLEOTIDE SEQUENCE [LARGE SCALE GENOMIC DNA]</scope>
    <source>
        <strain evidence="2">h7</strain>
    </source>
</reference>
<dbReference type="HOGENOM" id="CLU_2782777_0_0_1"/>
<keyword evidence="2" id="KW-1185">Reference proteome</keyword>
<reference evidence="2" key="2">
    <citation type="submission" date="2015-01" db="EMBL/GenBank/DDBJ databases">
        <title>Evolutionary Origins and Diversification of the Mycorrhizal Mutualists.</title>
        <authorList>
            <consortium name="DOE Joint Genome Institute"/>
            <consortium name="Mycorrhizal Genomics Consortium"/>
            <person name="Kohler A."/>
            <person name="Kuo A."/>
            <person name="Nagy L.G."/>
            <person name="Floudas D."/>
            <person name="Copeland A."/>
            <person name="Barry K.W."/>
            <person name="Cichocki N."/>
            <person name="Veneault-Fourrey C."/>
            <person name="LaButti K."/>
            <person name="Lindquist E.A."/>
            <person name="Lipzen A."/>
            <person name="Lundell T."/>
            <person name="Morin E."/>
            <person name="Murat C."/>
            <person name="Riley R."/>
            <person name="Ohm R."/>
            <person name="Sun H."/>
            <person name="Tunlid A."/>
            <person name="Henrissat B."/>
            <person name="Grigoriev I.V."/>
            <person name="Hibbett D.S."/>
            <person name="Martin F."/>
        </authorList>
    </citation>
    <scope>NUCLEOTIDE SEQUENCE [LARGE SCALE GENOMIC DNA]</scope>
    <source>
        <strain evidence="2">h7</strain>
    </source>
</reference>
<gene>
    <name evidence="1" type="ORF">M413DRAFT_443431</name>
</gene>
<accession>A0A0C3CIP4</accession>
<evidence type="ECO:0000313" key="2">
    <source>
        <dbReference type="Proteomes" id="UP000053424"/>
    </source>
</evidence>
<proteinExistence type="predicted"/>
<dbReference type="AlphaFoldDB" id="A0A0C3CIP4"/>
<sequence length="69" mass="7962">MEARELIDEGSTRERSAPFFCLRSAIKSWISLLLSDVCWRLCCILENISKGDVEDVYLRRVKVDRGLSL</sequence>
<evidence type="ECO:0000313" key="1">
    <source>
        <dbReference type="EMBL" id="KIM43501.1"/>
    </source>
</evidence>
<feature type="non-terminal residue" evidence="1">
    <location>
        <position position="69"/>
    </location>
</feature>
<dbReference type="EMBL" id="KN831775">
    <property type="protein sequence ID" value="KIM43501.1"/>
    <property type="molecule type" value="Genomic_DNA"/>
</dbReference>
<name>A0A0C3CIP4_HEBCY</name>
<dbReference type="Proteomes" id="UP000053424">
    <property type="component" value="Unassembled WGS sequence"/>
</dbReference>
<protein>
    <submittedName>
        <fullName evidence="1">Uncharacterized protein</fullName>
    </submittedName>
</protein>